<feature type="domain" description="ABC transporter" evidence="3">
    <location>
        <begin position="6"/>
        <end position="242"/>
    </location>
</feature>
<organism evidence="4 5">
    <name type="scientific">Enterocloster hominis</name>
    <name type="common">ex Liu et al. 2021</name>
    <dbReference type="NCBI Taxonomy" id="2763663"/>
    <lineage>
        <taxon>Bacteria</taxon>
        <taxon>Bacillati</taxon>
        <taxon>Bacillota</taxon>
        <taxon>Clostridia</taxon>
        <taxon>Lachnospirales</taxon>
        <taxon>Lachnospiraceae</taxon>
        <taxon>Enterocloster</taxon>
    </lineage>
</organism>
<accession>A0ABR7NQP8</accession>
<evidence type="ECO:0000259" key="3">
    <source>
        <dbReference type="PROSITE" id="PS50893"/>
    </source>
</evidence>
<proteinExistence type="predicted"/>
<reference evidence="4 5" key="1">
    <citation type="submission" date="2020-08" db="EMBL/GenBank/DDBJ databases">
        <title>Genome public.</title>
        <authorList>
            <person name="Liu C."/>
            <person name="Sun Q."/>
        </authorList>
    </citation>
    <scope>NUCLEOTIDE SEQUENCE [LARGE SCALE GENOMIC DNA]</scope>
    <source>
        <strain evidence="4 5">BX10</strain>
    </source>
</reference>
<evidence type="ECO:0000313" key="4">
    <source>
        <dbReference type="EMBL" id="MBC8598433.1"/>
    </source>
</evidence>
<dbReference type="GO" id="GO:0005524">
    <property type="term" value="F:ATP binding"/>
    <property type="evidence" value="ECO:0007669"/>
    <property type="project" value="UniProtKB-KW"/>
</dbReference>
<dbReference type="SMART" id="SM00382">
    <property type="entry name" value="AAA"/>
    <property type="match status" value="1"/>
</dbReference>
<keyword evidence="1" id="KW-0547">Nucleotide-binding</keyword>
<dbReference type="Pfam" id="PF00005">
    <property type="entry name" value="ABC_tran"/>
    <property type="match status" value="1"/>
</dbReference>
<dbReference type="Gene3D" id="3.40.50.300">
    <property type="entry name" value="P-loop containing nucleotide triphosphate hydrolases"/>
    <property type="match status" value="1"/>
</dbReference>
<dbReference type="InterPro" id="IPR027417">
    <property type="entry name" value="P-loop_NTPase"/>
</dbReference>
<dbReference type="SUPFAM" id="SSF52540">
    <property type="entry name" value="P-loop containing nucleoside triphosphate hydrolases"/>
    <property type="match status" value="1"/>
</dbReference>
<dbReference type="PROSITE" id="PS50893">
    <property type="entry name" value="ABC_TRANSPORTER_2"/>
    <property type="match status" value="1"/>
</dbReference>
<dbReference type="RefSeq" id="WP_262427055.1">
    <property type="nucleotide sequence ID" value="NZ_JACRTJ010000010.1"/>
</dbReference>
<dbReference type="InterPro" id="IPR003439">
    <property type="entry name" value="ABC_transporter-like_ATP-bd"/>
</dbReference>
<protein>
    <submittedName>
        <fullName evidence="4">ABC transporter ATP-binding protein</fullName>
    </submittedName>
</protein>
<dbReference type="Proteomes" id="UP000647491">
    <property type="component" value="Unassembled WGS sequence"/>
</dbReference>
<dbReference type="EMBL" id="JACRTJ010000010">
    <property type="protein sequence ID" value="MBC8598433.1"/>
    <property type="molecule type" value="Genomic_DNA"/>
</dbReference>
<evidence type="ECO:0000256" key="2">
    <source>
        <dbReference type="ARBA" id="ARBA00022840"/>
    </source>
</evidence>
<dbReference type="CDD" id="cd03214">
    <property type="entry name" value="ABC_Iron-Siderophores_B12_Hemin"/>
    <property type="match status" value="1"/>
</dbReference>
<evidence type="ECO:0000313" key="5">
    <source>
        <dbReference type="Proteomes" id="UP000647491"/>
    </source>
</evidence>
<keyword evidence="5" id="KW-1185">Reference proteome</keyword>
<comment type="caution">
    <text evidence="4">The sequence shown here is derived from an EMBL/GenBank/DDBJ whole genome shotgun (WGS) entry which is preliminary data.</text>
</comment>
<sequence length="374" mass="40949">MGNGCFYADRLAAGYGKRPVAEGLSFHAGRGEIVTLIGPNGAGKSTILKTISGGLAPMGGELVLDGVPMERIPRKERARKLAVVFTEKLQGELMTCRDVTAAGRYPYTGRLGLLSEKDQRAVDQALELVHGTDLGDRPFDRISDGQRQRIMLARALCQEPEMILLDEPTSHLDVKYKLEFLSLLREMARKKDLSVLMSLHELDLAERISDRVVCIKDGRMDRCGTPEQVFTPGYVEGLFGMTAGKFDAAGGSVEFSVPGGAVKPEDLPENAVFVIAGNGSGRQVFRKLQRENVPFVTGILFENDLDLPAAEALAAHVVKVPLGPVPEEAVREARAWIRRCQRVICCRTGFGVWEKENEDLFKYAERSGKTAGES</sequence>
<gene>
    <name evidence="4" type="ORF">H8708_04165</name>
</gene>
<dbReference type="PANTHER" id="PTHR42794:SF2">
    <property type="entry name" value="ABC TRANSPORTER ATP-BINDING PROTEIN"/>
    <property type="match status" value="1"/>
</dbReference>
<dbReference type="InterPro" id="IPR003593">
    <property type="entry name" value="AAA+_ATPase"/>
</dbReference>
<name>A0ABR7NQP8_9FIRM</name>
<keyword evidence="2 4" id="KW-0067">ATP-binding</keyword>
<dbReference type="PANTHER" id="PTHR42794">
    <property type="entry name" value="HEMIN IMPORT ATP-BINDING PROTEIN HMUV"/>
    <property type="match status" value="1"/>
</dbReference>
<evidence type="ECO:0000256" key="1">
    <source>
        <dbReference type="ARBA" id="ARBA00022741"/>
    </source>
</evidence>